<dbReference type="EMBL" id="JAAIUW010000012">
    <property type="protein sequence ID" value="KAF7807405.1"/>
    <property type="molecule type" value="Genomic_DNA"/>
</dbReference>
<reference evidence="2" key="1">
    <citation type="submission" date="2020-09" db="EMBL/GenBank/DDBJ databases">
        <title>Genome-Enabled Discovery of Anthraquinone Biosynthesis in Senna tora.</title>
        <authorList>
            <person name="Kang S.-H."/>
            <person name="Pandey R.P."/>
            <person name="Lee C.-M."/>
            <person name="Sim J.-S."/>
            <person name="Jeong J.-T."/>
            <person name="Choi B.-S."/>
            <person name="Jung M."/>
            <person name="Ginzburg D."/>
            <person name="Zhao K."/>
            <person name="Won S.Y."/>
            <person name="Oh T.-J."/>
            <person name="Yu Y."/>
            <person name="Kim N.-H."/>
            <person name="Lee O.R."/>
            <person name="Lee T.-H."/>
            <person name="Bashyal P."/>
            <person name="Kim T.-S."/>
            <person name="Lee W.-H."/>
            <person name="Kawkins C."/>
            <person name="Kim C.-K."/>
            <person name="Kim J.S."/>
            <person name="Ahn B.O."/>
            <person name="Rhee S.Y."/>
            <person name="Sohng J.K."/>
        </authorList>
    </citation>
    <scope>NUCLEOTIDE SEQUENCE</scope>
    <source>
        <tissue evidence="2">Leaf</tissue>
    </source>
</reference>
<protein>
    <submittedName>
        <fullName evidence="2">Uncharacterized protein</fullName>
    </submittedName>
</protein>
<keyword evidence="3" id="KW-1185">Reference proteome</keyword>
<feature type="region of interest" description="Disordered" evidence="1">
    <location>
        <begin position="18"/>
        <end position="39"/>
    </location>
</feature>
<evidence type="ECO:0000256" key="1">
    <source>
        <dbReference type="SAM" id="MobiDB-lite"/>
    </source>
</evidence>
<dbReference type="Proteomes" id="UP000634136">
    <property type="component" value="Unassembled WGS sequence"/>
</dbReference>
<dbReference type="AlphaFoldDB" id="A0A834SR25"/>
<sequence>MDSTNRQVICDNVEWFSPNESPIVTRDSPDLSLHSATTT</sequence>
<accession>A0A834SR25</accession>
<organism evidence="2 3">
    <name type="scientific">Senna tora</name>
    <dbReference type="NCBI Taxonomy" id="362788"/>
    <lineage>
        <taxon>Eukaryota</taxon>
        <taxon>Viridiplantae</taxon>
        <taxon>Streptophyta</taxon>
        <taxon>Embryophyta</taxon>
        <taxon>Tracheophyta</taxon>
        <taxon>Spermatophyta</taxon>
        <taxon>Magnoliopsida</taxon>
        <taxon>eudicotyledons</taxon>
        <taxon>Gunneridae</taxon>
        <taxon>Pentapetalae</taxon>
        <taxon>rosids</taxon>
        <taxon>fabids</taxon>
        <taxon>Fabales</taxon>
        <taxon>Fabaceae</taxon>
        <taxon>Caesalpinioideae</taxon>
        <taxon>Cassia clade</taxon>
        <taxon>Senna</taxon>
    </lineage>
</organism>
<proteinExistence type="predicted"/>
<evidence type="ECO:0000313" key="2">
    <source>
        <dbReference type="EMBL" id="KAF7807405.1"/>
    </source>
</evidence>
<comment type="caution">
    <text evidence="2">The sequence shown here is derived from an EMBL/GenBank/DDBJ whole genome shotgun (WGS) entry which is preliminary data.</text>
</comment>
<gene>
    <name evidence="2" type="ORF">G2W53_039566</name>
</gene>
<evidence type="ECO:0000313" key="3">
    <source>
        <dbReference type="Proteomes" id="UP000634136"/>
    </source>
</evidence>
<name>A0A834SR25_9FABA</name>